<reference evidence="2" key="1">
    <citation type="journal article" date="2014" name="Nat. Genet.">
        <title>Genome of the human hookworm Necator americanus.</title>
        <authorList>
            <person name="Tang Y.T."/>
            <person name="Gao X."/>
            <person name="Rosa B.A."/>
            <person name="Abubucker S."/>
            <person name="Hallsworth-Pepin K."/>
            <person name="Martin J."/>
            <person name="Tyagi R."/>
            <person name="Heizer E."/>
            <person name="Zhang X."/>
            <person name="Bhonagiri-Palsikar V."/>
            <person name="Minx P."/>
            <person name="Warren W.C."/>
            <person name="Wang Q."/>
            <person name="Zhan B."/>
            <person name="Hotez P.J."/>
            <person name="Sternberg P.W."/>
            <person name="Dougall A."/>
            <person name="Gaze S.T."/>
            <person name="Mulvenna J."/>
            <person name="Sotillo J."/>
            <person name="Ranganathan S."/>
            <person name="Rabelo E.M."/>
            <person name="Wilson R.K."/>
            <person name="Felgner P.L."/>
            <person name="Bethony J."/>
            <person name="Hawdon J.M."/>
            <person name="Gasser R.B."/>
            <person name="Loukas A."/>
            <person name="Mitreva M."/>
        </authorList>
    </citation>
    <scope>NUCLEOTIDE SEQUENCE [LARGE SCALE GENOMIC DNA]</scope>
</reference>
<proteinExistence type="predicted"/>
<dbReference type="KEGG" id="nai:NECAME_14920"/>
<dbReference type="Proteomes" id="UP000053676">
    <property type="component" value="Unassembled WGS sequence"/>
</dbReference>
<evidence type="ECO:0000313" key="1">
    <source>
        <dbReference type="EMBL" id="ETN70218.1"/>
    </source>
</evidence>
<sequence>MDNIDEKNDRLVEHLHDCAEKAENSDPFWCRIVRQLVLALFVDEDAVLSPMRSSIPEARRRRFPY</sequence>
<evidence type="ECO:0000313" key="2">
    <source>
        <dbReference type="Proteomes" id="UP000053676"/>
    </source>
</evidence>
<dbReference type="EMBL" id="KI668995">
    <property type="protein sequence ID" value="ETN70218.1"/>
    <property type="molecule type" value="Genomic_DNA"/>
</dbReference>
<organism evidence="1 2">
    <name type="scientific">Necator americanus</name>
    <name type="common">Human hookworm</name>
    <dbReference type="NCBI Taxonomy" id="51031"/>
    <lineage>
        <taxon>Eukaryota</taxon>
        <taxon>Metazoa</taxon>
        <taxon>Ecdysozoa</taxon>
        <taxon>Nematoda</taxon>
        <taxon>Chromadorea</taxon>
        <taxon>Rhabditida</taxon>
        <taxon>Rhabditina</taxon>
        <taxon>Rhabditomorpha</taxon>
        <taxon>Strongyloidea</taxon>
        <taxon>Ancylostomatidae</taxon>
        <taxon>Bunostominae</taxon>
        <taxon>Necator</taxon>
    </lineage>
</organism>
<name>W2SKY8_NECAM</name>
<gene>
    <name evidence="1" type="ORF">NECAME_14920</name>
</gene>
<accession>W2SKY8</accession>
<protein>
    <submittedName>
        <fullName evidence="1">Uncharacterized protein</fullName>
    </submittedName>
</protein>
<keyword evidence="2" id="KW-1185">Reference proteome</keyword>
<dbReference type="AlphaFoldDB" id="W2SKY8"/>